<feature type="region of interest" description="Disordered" evidence="1">
    <location>
        <begin position="1"/>
        <end position="97"/>
    </location>
</feature>
<feature type="compositionally biased region" description="Gly residues" evidence="1">
    <location>
        <begin position="189"/>
        <end position="198"/>
    </location>
</feature>
<dbReference type="PRINTS" id="PR01217">
    <property type="entry name" value="PRICHEXTENSN"/>
</dbReference>
<keyword evidence="2" id="KW-0472">Membrane</keyword>
<feature type="transmembrane region" description="Helical" evidence="2">
    <location>
        <begin position="114"/>
        <end position="134"/>
    </location>
</feature>
<feature type="region of interest" description="Disordered" evidence="1">
    <location>
        <begin position="558"/>
        <end position="627"/>
    </location>
</feature>
<keyword evidence="2" id="KW-0812">Transmembrane</keyword>
<evidence type="ECO:0000313" key="4">
    <source>
        <dbReference type="Proteomes" id="UP000188929"/>
    </source>
</evidence>
<feature type="compositionally biased region" description="Low complexity" evidence="1">
    <location>
        <begin position="301"/>
        <end position="316"/>
    </location>
</feature>
<comment type="caution">
    <text evidence="3">The sequence shown here is derived from an EMBL/GenBank/DDBJ whole genome shotgun (WGS) entry which is preliminary data.</text>
</comment>
<feature type="transmembrane region" description="Helical" evidence="2">
    <location>
        <begin position="258"/>
        <end position="276"/>
    </location>
</feature>
<feature type="unsure residue" description="D or N" evidence="3">
    <location>
        <position position="203"/>
    </location>
</feature>
<feature type="compositionally biased region" description="Gly residues" evidence="1">
    <location>
        <begin position="408"/>
        <end position="418"/>
    </location>
</feature>
<evidence type="ECO:0008006" key="5">
    <source>
        <dbReference type="Google" id="ProtNLM"/>
    </source>
</evidence>
<reference evidence="4" key="1">
    <citation type="submission" date="2016-10" db="EMBL/GenBank/DDBJ databases">
        <title>Frankia sp. NRRL B-16386 Genome sequencing.</title>
        <authorList>
            <person name="Ghodhbane-Gtari F."/>
            <person name="Swanson E."/>
            <person name="Gueddou A."/>
            <person name="Hezbri K."/>
            <person name="Ktari K."/>
            <person name="Nouioui I."/>
            <person name="Morris K."/>
            <person name="Simpson S."/>
            <person name="Abebe-Akele F."/>
            <person name="Thomas K."/>
            <person name="Gtari M."/>
            <person name="Tisa L.S."/>
        </authorList>
    </citation>
    <scope>NUCLEOTIDE SEQUENCE [LARGE SCALE GENOMIC DNA]</scope>
    <source>
        <strain evidence="4">NRRL B-16386</strain>
    </source>
</reference>
<feature type="region of interest" description="Disordered" evidence="1">
    <location>
        <begin position="291"/>
        <end position="319"/>
    </location>
</feature>
<dbReference type="Proteomes" id="UP000188929">
    <property type="component" value="Unassembled WGS sequence"/>
</dbReference>
<feature type="compositionally biased region" description="Low complexity" evidence="1">
    <location>
        <begin position="419"/>
        <end position="430"/>
    </location>
</feature>
<dbReference type="Gene3D" id="1.25.40.10">
    <property type="entry name" value="Tetratricopeptide repeat domain"/>
    <property type="match status" value="1"/>
</dbReference>
<evidence type="ECO:0000313" key="3">
    <source>
        <dbReference type="EMBL" id="ONH25681.1"/>
    </source>
</evidence>
<keyword evidence="2" id="KW-1133">Transmembrane helix</keyword>
<proteinExistence type="predicted"/>
<protein>
    <recommendedName>
        <fullName evidence="5">LysM domain-containing protein</fullName>
    </recommendedName>
</protein>
<accession>A0A1V2I4N5</accession>
<feature type="transmembrane region" description="Helical" evidence="2">
    <location>
        <begin position="154"/>
        <end position="173"/>
    </location>
</feature>
<dbReference type="EMBL" id="MOMC01000058">
    <property type="protein sequence ID" value="ONH25681.1"/>
    <property type="molecule type" value="Genomic_DNA"/>
</dbReference>
<evidence type="ECO:0000256" key="2">
    <source>
        <dbReference type="SAM" id="Phobius"/>
    </source>
</evidence>
<name>A0A1V2I4N5_9ACTN</name>
<feature type="compositionally biased region" description="Low complexity" evidence="1">
    <location>
        <begin position="455"/>
        <end position="508"/>
    </location>
</feature>
<dbReference type="CDD" id="cd00118">
    <property type="entry name" value="LysM"/>
    <property type="match status" value="1"/>
</dbReference>
<feature type="region of interest" description="Disordered" evidence="1">
    <location>
        <begin position="178"/>
        <end position="249"/>
    </location>
</feature>
<evidence type="ECO:0000256" key="1">
    <source>
        <dbReference type="SAM" id="MobiDB-lite"/>
    </source>
</evidence>
<feature type="region of interest" description="Disordered" evidence="1">
    <location>
        <begin position="393"/>
        <end position="535"/>
    </location>
</feature>
<organism evidence="3 4">
    <name type="scientific">Pseudofrankia asymbiotica</name>
    <dbReference type="NCBI Taxonomy" id="1834516"/>
    <lineage>
        <taxon>Bacteria</taxon>
        <taxon>Bacillati</taxon>
        <taxon>Actinomycetota</taxon>
        <taxon>Actinomycetes</taxon>
        <taxon>Frankiales</taxon>
        <taxon>Frankiaceae</taxon>
        <taxon>Pseudofrankia</taxon>
    </lineage>
</organism>
<feature type="compositionally biased region" description="Pro residues" evidence="1">
    <location>
        <begin position="599"/>
        <end position="621"/>
    </location>
</feature>
<feature type="compositionally biased region" description="Polar residues" evidence="1">
    <location>
        <begin position="1"/>
        <end position="11"/>
    </location>
</feature>
<sequence length="730" mass="72228">MSRPMTATTPRTVPRGRPDPVETATGRGGTHGSSRAGRGVSDRGGWGARAGRDNGTGADAAGLGPASTGTGTGRAISEPPGGGPTGGGGRGGRARAGDRALAGWPGMAEILRGLAALASLGALLVAVPVVLWAWRANPLPMAGRPYAGWDVVAAVSWLLWAWLVVCVGFEIAAQRARATDRDRIARPGGTSGAAGGSGRFEADAPGSRPSGTHRGRGGRPSGEAAPPGPAARAVDEARGTRRHAAPAPPFVRRGTARLVATAGVVVAALMSSRAALAATEQEQRPATIATAIASPDPNGLAGPDASGAAGDGQPAGLLPTAASHTVQRGESLWSIAEDGYPEAAPAQLPAAVDTVFATNRGAADPSGHRLADPNLINPGMRLALPALDAAGHAVPTTGGGAPPPGGAFAPGGGGGPASPGGAPTGETPRPSTQPPTASPGGAQPPPATPRPAPPASTLATPGTSPTTTPDAGPSSAAGPASPGRTTASGSPTGPGTPSPGTGTGPQTSGTGGTADGRAGGGGTAEHVEPSRGGAYDVPTWQAETWVTAAGLLGAAAVASVSSSRRRRREESVPDTISVAGPGGDLPDDGPISVEVLRPAGPPPPPPPPPPPLPLPLPPPPAARTNADAARRSKALRIALLLGEQHLRSGNPDAALAATQRGLAVHPFHPGLFALRMRAYAASGDHVSMTTEYGAYLFAEQANPSWTGETDRDLENLYWSLRHQLESSGTP</sequence>
<dbReference type="InterPro" id="IPR011990">
    <property type="entry name" value="TPR-like_helical_dom_sf"/>
</dbReference>
<dbReference type="AlphaFoldDB" id="A0A1V2I4N5"/>
<dbReference type="InterPro" id="IPR018392">
    <property type="entry name" value="LysM"/>
</dbReference>
<gene>
    <name evidence="3" type="ORF">BL253_27160</name>
</gene>
<dbReference type="Gene3D" id="3.10.350.10">
    <property type="entry name" value="LysM domain"/>
    <property type="match status" value="1"/>
</dbReference>
<feature type="compositionally biased region" description="Pro residues" evidence="1">
    <location>
        <begin position="431"/>
        <end position="454"/>
    </location>
</feature>
<keyword evidence="4" id="KW-1185">Reference proteome</keyword>
<dbReference type="STRING" id="1834516.BL253_27160"/>
<feature type="compositionally biased region" description="Gly residues" evidence="1">
    <location>
        <begin position="509"/>
        <end position="523"/>
    </location>
</feature>
<dbReference type="InterPro" id="IPR036779">
    <property type="entry name" value="LysM_dom_sf"/>
</dbReference>